<keyword evidence="1" id="KW-0328">Glycosyltransferase</keyword>
<dbReference type="AlphaFoldDB" id="E4TW79"/>
<dbReference type="KEGG" id="sku:Sulku_0027"/>
<dbReference type="SUPFAM" id="SSF52733">
    <property type="entry name" value="Nicotinate mononucleotide:5,6-dimethylbenzimidazole phosphoribosyltransferase (CobT)"/>
    <property type="match status" value="1"/>
</dbReference>
<reference evidence="1 2" key="1">
    <citation type="journal article" date="2012" name="Stand. Genomic Sci.">
        <title>Complete genome sequence of the sulfur compounds oxidizing chemolithoautotroph Sulfuricurvum kujiense type strain (YK-1(T)).</title>
        <authorList>
            <person name="Han C."/>
            <person name="Kotsyurbenko O."/>
            <person name="Chertkov O."/>
            <person name="Held B."/>
            <person name="Lapidus A."/>
            <person name="Nolan M."/>
            <person name="Lucas S."/>
            <person name="Hammon N."/>
            <person name="Deshpande S."/>
            <person name="Cheng J.F."/>
            <person name="Tapia R."/>
            <person name="Goodwin L.A."/>
            <person name="Pitluck S."/>
            <person name="Liolios K."/>
            <person name="Pagani I."/>
            <person name="Ivanova N."/>
            <person name="Mavromatis K."/>
            <person name="Mikhailova N."/>
            <person name="Pati A."/>
            <person name="Chen A."/>
            <person name="Palaniappan K."/>
            <person name="Land M."/>
            <person name="Hauser L."/>
            <person name="Chang Y.J."/>
            <person name="Jeffries C.D."/>
            <person name="Brambilla E.M."/>
            <person name="Rohde M."/>
            <person name="Spring S."/>
            <person name="Sikorski J."/>
            <person name="Goker M."/>
            <person name="Woyke T."/>
            <person name="Bristow J."/>
            <person name="Eisen J.A."/>
            <person name="Markowitz V."/>
            <person name="Hugenholtz P."/>
            <person name="Kyrpides N.C."/>
            <person name="Klenk H.P."/>
            <person name="Detter J.C."/>
        </authorList>
    </citation>
    <scope>NUCLEOTIDE SEQUENCE [LARGE SCALE GENOMIC DNA]</scope>
    <source>
        <strain evidence="2">ATCC BAA-921 / DSM 16994 / JCM 11577 / YK-1</strain>
    </source>
</reference>
<dbReference type="eggNOG" id="COG2038">
    <property type="taxonomic scope" value="Bacteria"/>
</dbReference>
<evidence type="ECO:0000313" key="2">
    <source>
        <dbReference type="Proteomes" id="UP000008721"/>
    </source>
</evidence>
<proteinExistence type="inferred from homology"/>
<organism evidence="1 2">
    <name type="scientific">Sulfuricurvum kujiense (strain ATCC BAA-921 / DSM 16994 / JCM 11577 / YK-1)</name>
    <dbReference type="NCBI Taxonomy" id="709032"/>
    <lineage>
        <taxon>Bacteria</taxon>
        <taxon>Pseudomonadati</taxon>
        <taxon>Campylobacterota</taxon>
        <taxon>Epsilonproteobacteria</taxon>
        <taxon>Campylobacterales</taxon>
        <taxon>Sulfurimonadaceae</taxon>
        <taxon>Sulfuricurvum</taxon>
    </lineage>
</organism>
<dbReference type="NCBIfam" id="NF003372">
    <property type="entry name" value="PRK04447.1-5"/>
    <property type="match status" value="1"/>
</dbReference>
<protein>
    <submittedName>
        <fullName evidence="1">Nicotinate-nucleotide-dimethylbenzimidazole phosphoribosyltransferase</fullName>
    </submittedName>
</protein>
<dbReference type="RefSeq" id="WP_013458892.1">
    <property type="nucleotide sequence ID" value="NC_014762.1"/>
</dbReference>
<dbReference type="CDD" id="cd02439">
    <property type="entry name" value="DMB-PRT_CobT"/>
    <property type="match status" value="1"/>
</dbReference>
<dbReference type="OrthoDB" id="5341906at2"/>
<dbReference type="Proteomes" id="UP000008721">
    <property type="component" value="Chromosome"/>
</dbReference>
<dbReference type="HOGENOM" id="CLU_053134_0_0_7"/>
<dbReference type="Pfam" id="PF02277">
    <property type="entry name" value="DBI_PRT"/>
    <property type="match status" value="1"/>
</dbReference>
<dbReference type="STRING" id="709032.Sulku_0027"/>
<keyword evidence="1" id="KW-0808">Transferase</keyword>
<dbReference type="NCBIfam" id="TIGR00303">
    <property type="entry name" value="nicotinate mononucleotide-dependent phosphoribosyltransferase CobT"/>
    <property type="match status" value="1"/>
</dbReference>
<dbReference type="HAMAP" id="MF_01086">
    <property type="entry name" value="UPF0284"/>
    <property type="match status" value="1"/>
</dbReference>
<name>E4TW79_SULKY</name>
<gene>
    <name evidence="1" type="ordered locus">Sulku_0027</name>
</gene>
<keyword evidence="2" id="KW-1185">Reference proteome</keyword>
<dbReference type="InterPro" id="IPR003200">
    <property type="entry name" value="Nict_dMeBzImd_PRibTrfase"/>
</dbReference>
<sequence>MIKTITGNKDFIESLRGKRASFLLCMSNTKTANIEGITQAGIPGMLHLTPTLDAEFIAIGEVRSLGSIAETPKGVPTPALLTRAVHLLHPFREIEMLELGLEISPKLEHFKLHSFGIAPSDSISDGANIPAEEVFEKGIQFAQNLTIQSDYIILGESVPAGTTTALATALALGYDAQDKFSSSFKNAPSGIKQSVVDQALSRIGENDDLFSILSKVGDNMLIFNAGLILGLQNRDIRIVLAGGTQMACALLVVNRILQMMEGELDTSRIALCTTKWVAEDTQSDIKALLEMNDFALNAYYADFDFSLTDHPALKLYDEGEAKEGVGAGGALMYGLLNGLSKEAITRKVESFLG</sequence>
<dbReference type="GO" id="GO:0008939">
    <property type="term" value="F:nicotinate-nucleotide-dimethylbenzimidazole phosphoribosyltransferase activity"/>
    <property type="evidence" value="ECO:0007669"/>
    <property type="project" value="InterPro"/>
</dbReference>
<accession>E4TW79</accession>
<dbReference type="InterPro" id="IPR002805">
    <property type="entry name" value="Nict_dMeBzImd_PRibTrfase_arc"/>
</dbReference>
<dbReference type="InterPro" id="IPR036087">
    <property type="entry name" value="Nict_dMeBzImd_PRibTrfase_sf"/>
</dbReference>
<dbReference type="PANTHER" id="PTHR38811:SF1">
    <property type="entry name" value="UPF0284 PROTEIN SLL1500"/>
    <property type="match status" value="1"/>
</dbReference>
<dbReference type="EMBL" id="CP002355">
    <property type="protein sequence ID" value="ADR32695.1"/>
    <property type="molecule type" value="Genomic_DNA"/>
</dbReference>
<dbReference type="PANTHER" id="PTHR38811">
    <property type="match status" value="1"/>
</dbReference>
<dbReference type="Gene3D" id="3.40.50.10210">
    <property type="match status" value="1"/>
</dbReference>
<evidence type="ECO:0000313" key="1">
    <source>
        <dbReference type="EMBL" id="ADR32695.1"/>
    </source>
</evidence>